<dbReference type="SUPFAM" id="SSF51197">
    <property type="entry name" value="Clavaminate synthase-like"/>
    <property type="match status" value="1"/>
</dbReference>
<dbReference type="Pfam" id="PF13621">
    <property type="entry name" value="Cupin_8"/>
    <property type="match status" value="1"/>
</dbReference>
<proteinExistence type="predicted"/>
<dbReference type="InterPro" id="IPR003347">
    <property type="entry name" value="JmjC_dom"/>
</dbReference>
<accession>A0ABQ1U7G5</accession>
<dbReference type="RefSeq" id="WP_188813894.1">
    <property type="nucleotide sequence ID" value="NZ_BMHT01000003.1"/>
</dbReference>
<evidence type="ECO:0000259" key="1">
    <source>
        <dbReference type="PROSITE" id="PS51184"/>
    </source>
</evidence>
<evidence type="ECO:0000313" key="3">
    <source>
        <dbReference type="Proteomes" id="UP000632273"/>
    </source>
</evidence>
<evidence type="ECO:0000313" key="2">
    <source>
        <dbReference type="EMBL" id="GGF09899.1"/>
    </source>
</evidence>
<dbReference type="PANTHER" id="PTHR12461:SF105">
    <property type="entry name" value="HYPOXIA-INDUCIBLE FACTOR 1-ALPHA INHIBITOR"/>
    <property type="match status" value="1"/>
</dbReference>
<dbReference type="Proteomes" id="UP000632273">
    <property type="component" value="Unassembled WGS sequence"/>
</dbReference>
<gene>
    <name evidence="2" type="ORF">GCM10011383_21390</name>
</gene>
<protein>
    <recommendedName>
        <fullName evidence="1">JmjC domain-containing protein</fullName>
    </recommendedName>
</protein>
<comment type="caution">
    <text evidence="2">The sequence shown here is derived from an EMBL/GenBank/DDBJ whole genome shotgun (WGS) entry which is preliminary data.</text>
</comment>
<dbReference type="EMBL" id="BMHT01000003">
    <property type="protein sequence ID" value="GGF09899.1"/>
    <property type="molecule type" value="Genomic_DNA"/>
</dbReference>
<sequence length="300" mass="34315">MATVAAPQVSSYAHLTSIDKRSNISQRELIAEYIEPGIPVVLTDVAQKWGAMGKFTPEFFRSKYGHLTKEIKGKTYTVAEVLDRIMVSSPENPAPYPCNLNIEKYFPELLEELKPEVVFGKSDRVKHPLLPKLMLRGTEVYELFLGGNGASFPYLHVDALFLHTQITQLYGAKDFILYSPDQTPYMYPKQENRKVSQVDILNPDYEKFPLFRKAKPIRVTVEEGETILFPTKWWHTTQIHEPSVSVGRVHLNNWNWADFTQDNYDLRKKNHPAVALATLAYGKMLGRLMDVQEKLSTPAL</sequence>
<name>A0ABQ1U7G5_9BACT</name>
<dbReference type="PROSITE" id="PS51184">
    <property type="entry name" value="JMJC"/>
    <property type="match status" value="1"/>
</dbReference>
<dbReference type="Gene3D" id="2.60.120.650">
    <property type="entry name" value="Cupin"/>
    <property type="match status" value="1"/>
</dbReference>
<feature type="domain" description="JmjC" evidence="1">
    <location>
        <begin position="95"/>
        <end position="267"/>
    </location>
</feature>
<dbReference type="PANTHER" id="PTHR12461">
    <property type="entry name" value="HYPOXIA-INDUCIBLE FACTOR 1 ALPHA INHIBITOR-RELATED"/>
    <property type="match status" value="1"/>
</dbReference>
<dbReference type="InterPro" id="IPR041667">
    <property type="entry name" value="Cupin_8"/>
</dbReference>
<reference evidence="3" key="1">
    <citation type="journal article" date="2019" name="Int. J. Syst. Evol. Microbiol.">
        <title>The Global Catalogue of Microorganisms (GCM) 10K type strain sequencing project: providing services to taxonomists for standard genome sequencing and annotation.</title>
        <authorList>
            <consortium name="The Broad Institute Genomics Platform"/>
            <consortium name="The Broad Institute Genome Sequencing Center for Infectious Disease"/>
            <person name="Wu L."/>
            <person name="Ma J."/>
        </authorList>
    </citation>
    <scope>NUCLEOTIDE SEQUENCE [LARGE SCALE GENOMIC DNA]</scope>
    <source>
        <strain evidence="3">CGMCC 1.15197</strain>
    </source>
</reference>
<keyword evidence="3" id="KW-1185">Reference proteome</keyword>
<organism evidence="2 3">
    <name type="scientific">Hymenobacter cavernae</name>
    <dbReference type="NCBI Taxonomy" id="2044852"/>
    <lineage>
        <taxon>Bacteria</taxon>
        <taxon>Pseudomonadati</taxon>
        <taxon>Bacteroidota</taxon>
        <taxon>Cytophagia</taxon>
        <taxon>Cytophagales</taxon>
        <taxon>Hymenobacteraceae</taxon>
        <taxon>Hymenobacter</taxon>
    </lineage>
</organism>